<reference evidence="15 16" key="1">
    <citation type="submission" date="2019-01" db="EMBL/GenBank/DDBJ databases">
        <title>Vibrio BEI176 sp. nov, a marine bacterium isolated from China: eastern marignal seas.</title>
        <authorList>
            <person name="Li B."/>
        </authorList>
    </citation>
    <scope>NUCLEOTIDE SEQUENCE [LARGE SCALE GENOMIC DNA]</scope>
    <source>
        <strain evidence="15 16">BEI176</strain>
    </source>
</reference>
<feature type="transmembrane region" description="Helical" evidence="10">
    <location>
        <begin position="490"/>
        <end position="512"/>
    </location>
</feature>
<feature type="transmembrane region" description="Helical" evidence="10">
    <location>
        <begin position="738"/>
        <end position="756"/>
    </location>
</feature>
<evidence type="ECO:0000259" key="12">
    <source>
        <dbReference type="Pfam" id="PF00662"/>
    </source>
</evidence>
<dbReference type="GO" id="GO:0006811">
    <property type="term" value="P:monoatomic ion transport"/>
    <property type="evidence" value="ECO:0007669"/>
    <property type="project" value="UniProtKB-KW"/>
</dbReference>
<name>A0A4Y8WC25_9VIBR</name>
<feature type="transmembrane region" description="Helical" evidence="10">
    <location>
        <begin position="107"/>
        <end position="125"/>
    </location>
</feature>
<dbReference type="Proteomes" id="UP000297753">
    <property type="component" value="Unassembled WGS sequence"/>
</dbReference>
<dbReference type="PANTHER" id="PTHR43373:SF1">
    <property type="entry name" value="NA(+)_H(+) ANTIPORTER SUBUNIT A"/>
    <property type="match status" value="1"/>
</dbReference>
<keyword evidence="7" id="KW-0406">Ion transport</keyword>
<evidence type="ECO:0000256" key="9">
    <source>
        <dbReference type="RuleBase" id="RU000320"/>
    </source>
</evidence>
<dbReference type="AlphaFoldDB" id="A0A4Y8WC25"/>
<evidence type="ECO:0000256" key="10">
    <source>
        <dbReference type="SAM" id="Phobius"/>
    </source>
</evidence>
<keyword evidence="3" id="KW-0050">Antiport</keyword>
<comment type="subcellular location">
    <subcellularLocation>
        <location evidence="1">Cell membrane</location>
        <topology evidence="1">Multi-pass membrane protein</topology>
    </subcellularLocation>
    <subcellularLocation>
        <location evidence="9">Membrane</location>
        <topology evidence="9">Multi-pass membrane protein</topology>
    </subcellularLocation>
</comment>
<dbReference type="InterPro" id="IPR046806">
    <property type="entry name" value="MrpA_C/MbhE"/>
</dbReference>
<dbReference type="GO" id="GO:0005886">
    <property type="term" value="C:plasma membrane"/>
    <property type="evidence" value="ECO:0007669"/>
    <property type="project" value="UniProtKB-SubCell"/>
</dbReference>
<feature type="domain" description="NADH-Ubiquinone oxidoreductase (complex I) chain 5 N-terminal" evidence="12">
    <location>
        <begin position="63"/>
        <end position="102"/>
    </location>
</feature>
<gene>
    <name evidence="15" type="ORF">ELS82_19410</name>
</gene>
<keyword evidence="5 9" id="KW-0812">Transmembrane</keyword>
<dbReference type="InterPro" id="IPR001750">
    <property type="entry name" value="ND/Mrp_TM"/>
</dbReference>
<evidence type="ECO:0000256" key="8">
    <source>
        <dbReference type="ARBA" id="ARBA00023136"/>
    </source>
</evidence>
<keyword evidence="4" id="KW-1003">Cell membrane</keyword>
<evidence type="ECO:0000256" key="5">
    <source>
        <dbReference type="ARBA" id="ARBA00022692"/>
    </source>
</evidence>
<comment type="caution">
    <text evidence="15">The sequence shown here is derived from an EMBL/GenBank/DDBJ whole genome shotgun (WGS) entry which is preliminary data.</text>
</comment>
<dbReference type="PRINTS" id="PR01434">
    <property type="entry name" value="NADHDHGNASE5"/>
</dbReference>
<keyword evidence="8 10" id="KW-0472">Membrane</keyword>
<accession>A0A4Y8WC25</accession>
<evidence type="ECO:0000256" key="2">
    <source>
        <dbReference type="ARBA" id="ARBA00022448"/>
    </source>
</evidence>
<dbReference type="RefSeq" id="WP_134836944.1">
    <property type="nucleotide sequence ID" value="NZ_SATR01000039.1"/>
</dbReference>
<feature type="transmembrane region" description="Helical" evidence="10">
    <location>
        <begin position="198"/>
        <end position="217"/>
    </location>
</feature>
<feature type="transmembrane region" description="Helical" evidence="10">
    <location>
        <begin position="320"/>
        <end position="341"/>
    </location>
</feature>
<feature type="transmembrane region" description="Helical" evidence="10">
    <location>
        <begin position="6"/>
        <end position="22"/>
    </location>
</feature>
<evidence type="ECO:0000256" key="3">
    <source>
        <dbReference type="ARBA" id="ARBA00022449"/>
    </source>
</evidence>
<evidence type="ECO:0000259" key="11">
    <source>
        <dbReference type="Pfam" id="PF00361"/>
    </source>
</evidence>
<dbReference type="InterPro" id="IPR050616">
    <property type="entry name" value="CPA3_Na-H_Antiporter_A"/>
</dbReference>
<keyword evidence="6 10" id="KW-1133">Transmembrane helix</keyword>
<keyword evidence="16" id="KW-1185">Reference proteome</keyword>
<keyword evidence="2" id="KW-0813">Transport</keyword>
<dbReference type="PANTHER" id="PTHR43373">
    <property type="entry name" value="NA(+)/H(+) ANTIPORTER SUBUNIT"/>
    <property type="match status" value="1"/>
</dbReference>
<sequence>MLFAVLSGFILAAFVPWLFRRFGELTSKLLAILPAALFAYFLTFLPSVTEQGPQLLTYDWVPSLGISLNFWLDGLSLLFALLISGIGFFVVVYAGSYLAGKADQRKLLMYLLAFMAAMLGVVLSSNLMAMFVFWELTSITSYMLIGYYHEKESSRRSALQGLIVTVGGGLALLAGIIMLGMIAGTYEIREILAQGSALQAHPLFGATMFAIILGAFTKSAQFPFHFWLPNAMAAPTPVSSYLHSATMVKAGVYLMARLQPTMAGNETWMMVLTGFGAVTMLLGAVMAVTSTDLKKILAYSTVMALGTLTMLVGIGTEAALVAAIVFLLGHALYKGALFMAAGTIDHETGTKDVRELGGLRKAMPYTAAFMSLAALALAGVPPFFGFIGKEMMLAGVLSSPWAALIAFMALLTSIFIVACACLIAIKPFWGNLKETPKVAHEAPLGLRLGFTILATIGLIFGLIPSLVTPLVTSAVNAISGGTIESVDVSLWHGINLPLMISVTALVLGYLLFKKWDSLGSKVSHAKPLLGYGPERGYDIFMDNLVKFAKWSTVKLQNGYMGNYILTIFITTIALVGYAMFTKVGFHWEVDFSDVTIKDLGVSILILAVITYACTTPLRLGSVAAIGALGFSMALIYVFFSAPDLAITQVLIETLTVIMLVLVLFKLPKFQKLSSSDTRWRDCAVAIMFGVMMATLLLTAVNFAMPGGISDYLIENSYPIAKGRNIVNVILVDYRALDTLGEIFVLSLAAIGVTAMLRTKKEQ</sequence>
<feature type="transmembrane region" description="Helical" evidence="10">
    <location>
        <begin position="362"/>
        <end position="381"/>
    </location>
</feature>
<feature type="transmembrane region" description="Helical" evidence="10">
    <location>
        <begin position="401"/>
        <end position="425"/>
    </location>
</feature>
<feature type="transmembrane region" description="Helical" evidence="10">
    <location>
        <begin position="161"/>
        <end position="186"/>
    </location>
</feature>
<protein>
    <submittedName>
        <fullName evidence="15">Putative monovalent cation/H+ antiporter subunit A</fullName>
    </submittedName>
</protein>
<feature type="transmembrane region" description="Helical" evidence="10">
    <location>
        <begin position="68"/>
        <end position="95"/>
    </location>
</feature>
<dbReference type="Pfam" id="PF00361">
    <property type="entry name" value="Proton_antipo_M"/>
    <property type="match status" value="1"/>
</dbReference>
<dbReference type="OrthoDB" id="9768329at2"/>
<feature type="transmembrane region" description="Helical" evidence="10">
    <location>
        <begin position="268"/>
        <end position="289"/>
    </location>
</feature>
<feature type="transmembrane region" description="Helical" evidence="10">
    <location>
        <begin position="645"/>
        <end position="664"/>
    </location>
</feature>
<dbReference type="GO" id="GO:0015297">
    <property type="term" value="F:antiporter activity"/>
    <property type="evidence" value="ECO:0007669"/>
    <property type="project" value="UniProtKB-KW"/>
</dbReference>
<dbReference type="InterPro" id="IPR025383">
    <property type="entry name" value="MrpA_C/MbhD"/>
</dbReference>
<dbReference type="EMBL" id="SATR01000039">
    <property type="protein sequence ID" value="TFH89938.1"/>
    <property type="molecule type" value="Genomic_DNA"/>
</dbReference>
<dbReference type="NCBIfam" id="NF009287">
    <property type="entry name" value="PRK12647.1"/>
    <property type="match status" value="1"/>
</dbReference>
<evidence type="ECO:0000256" key="6">
    <source>
        <dbReference type="ARBA" id="ARBA00022989"/>
    </source>
</evidence>
<evidence type="ECO:0000256" key="4">
    <source>
        <dbReference type="ARBA" id="ARBA00022475"/>
    </source>
</evidence>
<dbReference type="InterPro" id="IPR001516">
    <property type="entry name" value="Proton_antipo_N"/>
</dbReference>
<feature type="transmembrane region" description="Helical" evidence="10">
    <location>
        <begin position="559"/>
        <end position="579"/>
    </location>
</feature>
<organism evidence="15 16">
    <name type="scientific">Vibrio ouci</name>
    <dbReference type="NCBI Taxonomy" id="2499078"/>
    <lineage>
        <taxon>Bacteria</taxon>
        <taxon>Pseudomonadati</taxon>
        <taxon>Pseudomonadota</taxon>
        <taxon>Gammaproteobacteria</taxon>
        <taxon>Vibrionales</taxon>
        <taxon>Vibrionaceae</taxon>
        <taxon>Vibrio</taxon>
    </lineage>
</organism>
<feature type="transmembrane region" description="Helical" evidence="10">
    <location>
        <begin position="446"/>
        <end position="470"/>
    </location>
</feature>
<feature type="transmembrane region" description="Helical" evidence="10">
    <location>
        <begin position="296"/>
        <end position="314"/>
    </location>
</feature>
<feature type="transmembrane region" description="Helical" evidence="10">
    <location>
        <begin position="29"/>
        <end position="48"/>
    </location>
</feature>
<feature type="domain" description="MrpA C-terminal/MbhE" evidence="14">
    <location>
        <begin position="678"/>
        <end position="758"/>
    </location>
</feature>
<evidence type="ECO:0000259" key="14">
    <source>
        <dbReference type="Pfam" id="PF20501"/>
    </source>
</evidence>
<feature type="transmembrane region" description="Helical" evidence="10">
    <location>
        <begin position="684"/>
        <end position="704"/>
    </location>
</feature>
<dbReference type="Pfam" id="PF20501">
    <property type="entry name" value="MbhE"/>
    <property type="match status" value="1"/>
</dbReference>
<feature type="transmembrane region" description="Helical" evidence="10">
    <location>
        <begin position="622"/>
        <end position="639"/>
    </location>
</feature>
<evidence type="ECO:0000313" key="15">
    <source>
        <dbReference type="EMBL" id="TFH89938.1"/>
    </source>
</evidence>
<evidence type="ECO:0000256" key="1">
    <source>
        <dbReference type="ARBA" id="ARBA00004651"/>
    </source>
</evidence>
<dbReference type="Pfam" id="PF00662">
    <property type="entry name" value="Proton_antipo_N"/>
    <property type="match status" value="1"/>
</dbReference>
<proteinExistence type="predicted"/>
<feature type="domain" description="MrpA C-terminal/MbhD" evidence="13">
    <location>
        <begin position="603"/>
        <end position="668"/>
    </location>
</feature>
<feature type="transmembrane region" description="Helical" evidence="10">
    <location>
        <begin position="599"/>
        <end position="617"/>
    </location>
</feature>
<evidence type="ECO:0000259" key="13">
    <source>
        <dbReference type="Pfam" id="PF13244"/>
    </source>
</evidence>
<evidence type="ECO:0000256" key="7">
    <source>
        <dbReference type="ARBA" id="ARBA00023065"/>
    </source>
</evidence>
<feature type="domain" description="NADH:quinone oxidoreductase/Mrp antiporter transmembrane" evidence="11">
    <location>
        <begin position="124"/>
        <end position="411"/>
    </location>
</feature>
<evidence type="ECO:0000313" key="16">
    <source>
        <dbReference type="Proteomes" id="UP000297753"/>
    </source>
</evidence>
<dbReference type="Pfam" id="PF13244">
    <property type="entry name" value="MbhD"/>
    <property type="match status" value="1"/>
</dbReference>